<dbReference type="EMBL" id="JASCZI010091489">
    <property type="protein sequence ID" value="MED6150485.1"/>
    <property type="molecule type" value="Genomic_DNA"/>
</dbReference>
<name>A0ABU6TQQ4_9FABA</name>
<evidence type="ECO:0000313" key="2">
    <source>
        <dbReference type="EMBL" id="MED6150485.1"/>
    </source>
</evidence>
<feature type="transmembrane region" description="Helical" evidence="1">
    <location>
        <begin position="102"/>
        <end position="120"/>
    </location>
</feature>
<sequence length="136" mass="14994">MPILSNGRMGGINPVPNVLGIHNNVEPRYSANSNNPSTVPPSYWSNLGLQRGLALSARSALTLVLTFDREVARVRHAAAWCGYNPPKWLPGYRAKRRAGAQCPVPPIFVFLLSILAFHVLPSLPYAFLDPYKSEIQ</sequence>
<keyword evidence="1" id="KW-0812">Transmembrane</keyword>
<keyword evidence="1" id="KW-1133">Transmembrane helix</keyword>
<keyword evidence="1" id="KW-0472">Membrane</keyword>
<gene>
    <name evidence="2" type="ORF">PIB30_072759</name>
</gene>
<organism evidence="2 3">
    <name type="scientific">Stylosanthes scabra</name>
    <dbReference type="NCBI Taxonomy" id="79078"/>
    <lineage>
        <taxon>Eukaryota</taxon>
        <taxon>Viridiplantae</taxon>
        <taxon>Streptophyta</taxon>
        <taxon>Embryophyta</taxon>
        <taxon>Tracheophyta</taxon>
        <taxon>Spermatophyta</taxon>
        <taxon>Magnoliopsida</taxon>
        <taxon>eudicotyledons</taxon>
        <taxon>Gunneridae</taxon>
        <taxon>Pentapetalae</taxon>
        <taxon>rosids</taxon>
        <taxon>fabids</taxon>
        <taxon>Fabales</taxon>
        <taxon>Fabaceae</taxon>
        <taxon>Papilionoideae</taxon>
        <taxon>50 kb inversion clade</taxon>
        <taxon>dalbergioids sensu lato</taxon>
        <taxon>Dalbergieae</taxon>
        <taxon>Pterocarpus clade</taxon>
        <taxon>Stylosanthes</taxon>
    </lineage>
</organism>
<protein>
    <submittedName>
        <fullName evidence="2">Uncharacterized protein</fullName>
    </submittedName>
</protein>
<accession>A0ABU6TQQ4</accession>
<reference evidence="2 3" key="1">
    <citation type="journal article" date="2023" name="Plants (Basel)">
        <title>Bridging the Gap: Combining Genomics and Transcriptomics Approaches to Understand Stylosanthes scabra, an Orphan Legume from the Brazilian Caatinga.</title>
        <authorList>
            <person name="Ferreira-Neto J.R.C."/>
            <person name="da Silva M.D."/>
            <person name="Binneck E."/>
            <person name="de Melo N.F."/>
            <person name="da Silva R.H."/>
            <person name="de Melo A.L.T.M."/>
            <person name="Pandolfi V."/>
            <person name="Bustamante F.O."/>
            <person name="Brasileiro-Vidal A.C."/>
            <person name="Benko-Iseppon A.M."/>
        </authorList>
    </citation>
    <scope>NUCLEOTIDE SEQUENCE [LARGE SCALE GENOMIC DNA]</scope>
    <source>
        <tissue evidence="2">Leaves</tissue>
    </source>
</reference>
<comment type="caution">
    <text evidence="2">The sequence shown here is derived from an EMBL/GenBank/DDBJ whole genome shotgun (WGS) entry which is preliminary data.</text>
</comment>
<proteinExistence type="predicted"/>
<evidence type="ECO:0000256" key="1">
    <source>
        <dbReference type="SAM" id="Phobius"/>
    </source>
</evidence>
<dbReference type="Proteomes" id="UP001341840">
    <property type="component" value="Unassembled WGS sequence"/>
</dbReference>
<keyword evidence="3" id="KW-1185">Reference proteome</keyword>
<evidence type="ECO:0000313" key="3">
    <source>
        <dbReference type="Proteomes" id="UP001341840"/>
    </source>
</evidence>